<dbReference type="Gene3D" id="2.40.170.20">
    <property type="entry name" value="TonB-dependent receptor, beta-barrel domain"/>
    <property type="match status" value="1"/>
</dbReference>
<dbReference type="InterPro" id="IPR036942">
    <property type="entry name" value="Beta-barrel_TonB_sf"/>
</dbReference>
<dbReference type="PANTHER" id="PTHR32552:SF68">
    <property type="entry name" value="FERRICHROME OUTER MEMBRANE TRANSPORTER_PHAGE RECEPTOR"/>
    <property type="match status" value="1"/>
</dbReference>
<reference evidence="12" key="1">
    <citation type="journal article" date="2015" name="Nature">
        <title>Complex archaea that bridge the gap between prokaryotes and eukaryotes.</title>
        <authorList>
            <person name="Spang A."/>
            <person name="Saw J.H."/>
            <person name="Jorgensen S.L."/>
            <person name="Zaremba-Niedzwiedzka K."/>
            <person name="Martijn J."/>
            <person name="Lind A.E."/>
            <person name="van Eijk R."/>
            <person name="Schleper C."/>
            <person name="Guy L."/>
            <person name="Ettema T.J."/>
        </authorList>
    </citation>
    <scope>NUCLEOTIDE SEQUENCE</scope>
</reference>
<protein>
    <recommendedName>
        <fullName evidence="11">TonB-dependent receptor-like beta-barrel domain-containing protein</fullName>
    </recommendedName>
</protein>
<accession>A0A0F8Z6J3</accession>
<keyword evidence="8" id="KW-0798">TonB box</keyword>
<dbReference type="GO" id="GO:0009279">
    <property type="term" value="C:cell outer membrane"/>
    <property type="evidence" value="ECO:0007669"/>
    <property type="project" value="UniProtKB-SubCell"/>
</dbReference>
<dbReference type="EMBL" id="LAZR01065345">
    <property type="protein sequence ID" value="KKK55746.1"/>
    <property type="molecule type" value="Genomic_DNA"/>
</dbReference>
<dbReference type="GO" id="GO:0015344">
    <property type="term" value="F:siderophore uptake transmembrane transporter activity"/>
    <property type="evidence" value="ECO:0007669"/>
    <property type="project" value="TreeGrafter"/>
</dbReference>
<evidence type="ECO:0000259" key="11">
    <source>
        <dbReference type="Pfam" id="PF00593"/>
    </source>
</evidence>
<keyword evidence="6" id="KW-0408">Iron</keyword>
<evidence type="ECO:0000256" key="9">
    <source>
        <dbReference type="ARBA" id="ARBA00023136"/>
    </source>
</evidence>
<keyword evidence="2" id="KW-0813">Transport</keyword>
<dbReference type="InterPro" id="IPR010917">
    <property type="entry name" value="TonB_rcpt_CS"/>
</dbReference>
<dbReference type="InterPro" id="IPR000531">
    <property type="entry name" value="Beta-barrel_TonB"/>
</dbReference>
<gene>
    <name evidence="12" type="ORF">LCGC14_3071460</name>
</gene>
<keyword evidence="5" id="KW-0732">Signal</keyword>
<dbReference type="AlphaFoldDB" id="A0A0F8Z6J3"/>
<comment type="subcellular location">
    <subcellularLocation>
        <location evidence="1">Cell outer membrane</location>
        <topology evidence="1">Multi-pass membrane protein</topology>
    </subcellularLocation>
</comment>
<evidence type="ECO:0000256" key="10">
    <source>
        <dbReference type="ARBA" id="ARBA00023237"/>
    </source>
</evidence>
<evidence type="ECO:0000256" key="6">
    <source>
        <dbReference type="ARBA" id="ARBA00023004"/>
    </source>
</evidence>
<dbReference type="SUPFAM" id="SSF56935">
    <property type="entry name" value="Porins"/>
    <property type="match status" value="1"/>
</dbReference>
<keyword evidence="9" id="KW-0472">Membrane</keyword>
<evidence type="ECO:0000256" key="8">
    <source>
        <dbReference type="ARBA" id="ARBA00023077"/>
    </source>
</evidence>
<keyword evidence="4" id="KW-0812">Transmembrane</keyword>
<proteinExistence type="predicted"/>
<evidence type="ECO:0000313" key="12">
    <source>
        <dbReference type="EMBL" id="KKK55746.1"/>
    </source>
</evidence>
<evidence type="ECO:0000256" key="1">
    <source>
        <dbReference type="ARBA" id="ARBA00004571"/>
    </source>
</evidence>
<dbReference type="PANTHER" id="PTHR32552">
    <property type="entry name" value="FERRICHROME IRON RECEPTOR-RELATED"/>
    <property type="match status" value="1"/>
</dbReference>
<dbReference type="Pfam" id="PF00593">
    <property type="entry name" value="TonB_dep_Rec_b-barrel"/>
    <property type="match status" value="1"/>
</dbReference>
<keyword evidence="10" id="KW-0998">Cell outer membrane</keyword>
<comment type="caution">
    <text evidence="12">The sequence shown here is derived from an EMBL/GenBank/DDBJ whole genome shotgun (WGS) entry which is preliminary data.</text>
</comment>
<keyword evidence="3" id="KW-0410">Iron transport</keyword>
<dbReference type="PROSITE" id="PS52016">
    <property type="entry name" value="TONB_DEPENDENT_REC_3"/>
    <property type="match status" value="1"/>
</dbReference>
<organism evidence="12">
    <name type="scientific">marine sediment metagenome</name>
    <dbReference type="NCBI Taxonomy" id="412755"/>
    <lineage>
        <taxon>unclassified sequences</taxon>
        <taxon>metagenomes</taxon>
        <taxon>ecological metagenomes</taxon>
    </lineage>
</organism>
<feature type="domain" description="TonB-dependent receptor-like beta-barrel" evidence="11">
    <location>
        <begin position="9"/>
        <end position="136"/>
    </location>
</feature>
<dbReference type="InterPro" id="IPR039426">
    <property type="entry name" value="TonB-dep_rcpt-like"/>
</dbReference>
<name>A0A0F8Z6J3_9ZZZZ</name>
<evidence type="ECO:0000256" key="2">
    <source>
        <dbReference type="ARBA" id="ARBA00022448"/>
    </source>
</evidence>
<evidence type="ECO:0000256" key="3">
    <source>
        <dbReference type="ARBA" id="ARBA00022496"/>
    </source>
</evidence>
<evidence type="ECO:0000256" key="5">
    <source>
        <dbReference type="ARBA" id="ARBA00022729"/>
    </source>
</evidence>
<dbReference type="PROSITE" id="PS01156">
    <property type="entry name" value="TONB_DEPENDENT_REC_2"/>
    <property type="match status" value="1"/>
</dbReference>
<evidence type="ECO:0000256" key="7">
    <source>
        <dbReference type="ARBA" id="ARBA00023065"/>
    </source>
</evidence>
<evidence type="ECO:0000256" key="4">
    <source>
        <dbReference type="ARBA" id="ARBA00022692"/>
    </source>
</evidence>
<keyword evidence="7" id="KW-0406">Ion transport</keyword>
<sequence length="164" mass="18669">MLEETDRPFFYVQDGERYSRGFEASLTASPLQGLNIIAGYSYNDSKLNKTDQTDFLNRRPESAGPKNLVNLWISYRFPETVLEGLGVGFGGNYASENMIFNRQLSGVFTLPEYTVLNASVFYNVDKFAINLKLNNLADKQYYSGWSTITPQMPRNFAAAFTYKF</sequence>